<keyword evidence="1" id="KW-0812">Transmembrane</keyword>
<evidence type="ECO:0000313" key="2">
    <source>
        <dbReference type="EMBL" id="KAF0691018.1"/>
    </source>
</evidence>
<keyword evidence="1" id="KW-1133">Transmembrane helix</keyword>
<dbReference type="SUPFAM" id="SSF53474">
    <property type="entry name" value="alpha/beta-Hydrolases"/>
    <property type="match status" value="1"/>
</dbReference>
<dbReference type="PANTHER" id="PTHR22538">
    <property type="entry name" value="CILIA- AND FLAGELLA-ASSOCIATED PROTEIN 74"/>
    <property type="match status" value="1"/>
</dbReference>
<gene>
    <name evidence="3" type="primary">Aste57867_17684</name>
    <name evidence="2" type="ORF">As57867_017623</name>
    <name evidence="3" type="ORF">ASTE57867_17684</name>
</gene>
<dbReference type="InterPro" id="IPR029058">
    <property type="entry name" value="AB_hydrolase_fold"/>
</dbReference>
<evidence type="ECO:0000313" key="3">
    <source>
        <dbReference type="EMBL" id="VFT94434.1"/>
    </source>
</evidence>
<keyword evidence="4" id="KW-1185">Reference proteome</keyword>
<organism evidence="3 4">
    <name type="scientific">Aphanomyces stellatus</name>
    <dbReference type="NCBI Taxonomy" id="120398"/>
    <lineage>
        <taxon>Eukaryota</taxon>
        <taxon>Sar</taxon>
        <taxon>Stramenopiles</taxon>
        <taxon>Oomycota</taxon>
        <taxon>Saprolegniomycetes</taxon>
        <taxon>Saprolegniales</taxon>
        <taxon>Verrucalvaceae</taxon>
        <taxon>Aphanomyces</taxon>
    </lineage>
</organism>
<dbReference type="Gene3D" id="3.40.50.1820">
    <property type="entry name" value="alpha/beta hydrolase"/>
    <property type="match status" value="1"/>
</dbReference>
<protein>
    <submittedName>
        <fullName evidence="3">Aste57867_17684 protein</fullName>
    </submittedName>
</protein>
<accession>A0A485L8B1</accession>
<dbReference type="PANTHER" id="PTHR22538:SF1">
    <property type="entry name" value="VWFD DOMAIN-CONTAINING PROTEIN"/>
    <property type="match status" value="1"/>
</dbReference>
<name>A0A485L8B1_9STRA</name>
<evidence type="ECO:0000256" key="1">
    <source>
        <dbReference type="SAM" id="Phobius"/>
    </source>
</evidence>
<dbReference type="Proteomes" id="UP000332933">
    <property type="component" value="Unassembled WGS sequence"/>
</dbReference>
<evidence type="ECO:0000313" key="4">
    <source>
        <dbReference type="Proteomes" id="UP000332933"/>
    </source>
</evidence>
<reference evidence="3 4" key="1">
    <citation type="submission" date="2019-03" db="EMBL/GenBank/DDBJ databases">
        <authorList>
            <person name="Gaulin E."/>
            <person name="Dumas B."/>
        </authorList>
    </citation>
    <scope>NUCLEOTIDE SEQUENCE [LARGE SCALE GENOMIC DNA]</scope>
    <source>
        <strain evidence="3">CBS 568.67</strain>
    </source>
</reference>
<sequence>MLTSKPLPSYGLVDESMPRTHVLSPPPPPPTPMLFSPTRTLLAAVLVVVCVLFALSGGVLPPVVPLIDLHAVLVDNLLTQLEQSHGIVATLRLKRASLHTSSGTSIATIYLQPQRGGASTDRLAMDAAVLVGGANSSQVYSLVHNRAYASIVGHDGVVLDVQCMDPSHVPPLSLVPASLLAARPVDAVHVNDKPAALPHHCHGTQLLHLTFAGEAFVLCVSLTSHHVTHVFGQDIELDMTYLPTAAALEEMALPRWLLDVPRHPHTNETLACRDLPPVDASLSSQTDGHRGLRESTIGQDEPTTAHRIATIGQSHCGCKLPEKKPCLFVHGMGELFAHDLSETFPRYWGDVHRHAPCCSSVRFTHFDTINRGWTNPALQQEFCDAAVAVGDRTDDDRQNDTTTTVGKLLLVVHSMGNLVAGAALASKRCRFSRDVTYVQLGGPMKGSMAANLFQSMCVNHGWNAAVEYPLTFFGICPPPQGPLSLLYESTLSDDDAEIGAYEVAQRTIAPYVTKAACGTSGVGLLSLDSVVFDLVGHLANHPGLNDGVVDFGSCAAGLDPASFGRTYTHDLYKPAVNHADLTFRNKDGWWGDYRKPLKWFECGL</sequence>
<dbReference type="AlphaFoldDB" id="A0A485L8B1"/>
<reference evidence="2" key="2">
    <citation type="submission" date="2019-06" db="EMBL/GenBank/DDBJ databases">
        <title>Genomics analysis of Aphanomyces spp. identifies a new class of oomycete effector associated with host adaptation.</title>
        <authorList>
            <person name="Gaulin E."/>
        </authorList>
    </citation>
    <scope>NUCLEOTIDE SEQUENCE</scope>
    <source>
        <strain evidence="2">CBS 578.67</strain>
    </source>
</reference>
<proteinExistence type="predicted"/>
<dbReference type="EMBL" id="CAADRA010006247">
    <property type="protein sequence ID" value="VFT94434.1"/>
    <property type="molecule type" value="Genomic_DNA"/>
</dbReference>
<keyword evidence="1" id="KW-0472">Membrane</keyword>
<feature type="transmembrane region" description="Helical" evidence="1">
    <location>
        <begin position="41"/>
        <end position="60"/>
    </location>
</feature>
<dbReference type="EMBL" id="VJMH01006226">
    <property type="protein sequence ID" value="KAF0691018.1"/>
    <property type="molecule type" value="Genomic_DNA"/>
</dbReference>